<gene>
    <name evidence="2" type="ORF">Q8A70_23600</name>
</gene>
<keyword evidence="1" id="KW-0812">Transmembrane</keyword>
<sequence>MQSIEKFVLGGVLGLFALISLFVAARHGEGASYWGGLGFFAICIGLIFYQITRVRHHNDAAH</sequence>
<organism evidence="2 3">
    <name type="scientific">Dongia sedimenti</name>
    <dbReference type="NCBI Taxonomy" id="3064282"/>
    <lineage>
        <taxon>Bacteria</taxon>
        <taxon>Pseudomonadati</taxon>
        <taxon>Pseudomonadota</taxon>
        <taxon>Alphaproteobacteria</taxon>
        <taxon>Rhodospirillales</taxon>
        <taxon>Dongiaceae</taxon>
        <taxon>Dongia</taxon>
    </lineage>
</organism>
<proteinExistence type="predicted"/>
<evidence type="ECO:0000313" key="3">
    <source>
        <dbReference type="Proteomes" id="UP001230156"/>
    </source>
</evidence>
<evidence type="ECO:0000313" key="2">
    <source>
        <dbReference type="EMBL" id="MDQ7250695.1"/>
    </source>
</evidence>
<keyword evidence="3" id="KW-1185">Reference proteome</keyword>
<dbReference type="EMBL" id="JAUYVI010000007">
    <property type="protein sequence ID" value="MDQ7250695.1"/>
    <property type="molecule type" value="Genomic_DNA"/>
</dbReference>
<feature type="transmembrane region" description="Helical" evidence="1">
    <location>
        <begin position="31"/>
        <end position="49"/>
    </location>
</feature>
<dbReference type="RefSeq" id="WP_379960322.1">
    <property type="nucleotide sequence ID" value="NZ_JAUYVI010000007.1"/>
</dbReference>
<reference evidence="3" key="1">
    <citation type="submission" date="2023-08" db="EMBL/GenBank/DDBJ databases">
        <title>Rhodospirillaceae gen. nov., a novel taxon isolated from the Yangtze River Yuezi River estuary sludge.</title>
        <authorList>
            <person name="Ruan L."/>
        </authorList>
    </citation>
    <scope>NUCLEOTIDE SEQUENCE [LARGE SCALE GENOMIC DNA]</scope>
    <source>
        <strain evidence="3">R-7</strain>
    </source>
</reference>
<dbReference type="Proteomes" id="UP001230156">
    <property type="component" value="Unassembled WGS sequence"/>
</dbReference>
<name>A0ABU0YUA2_9PROT</name>
<protein>
    <submittedName>
        <fullName evidence="2">Uncharacterized protein</fullName>
    </submittedName>
</protein>
<keyword evidence="1" id="KW-0472">Membrane</keyword>
<comment type="caution">
    <text evidence="2">The sequence shown here is derived from an EMBL/GenBank/DDBJ whole genome shotgun (WGS) entry which is preliminary data.</text>
</comment>
<accession>A0ABU0YUA2</accession>
<feature type="transmembrane region" description="Helical" evidence="1">
    <location>
        <begin position="7"/>
        <end position="25"/>
    </location>
</feature>
<evidence type="ECO:0000256" key="1">
    <source>
        <dbReference type="SAM" id="Phobius"/>
    </source>
</evidence>
<keyword evidence="1" id="KW-1133">Transmembrane helix</keyword>